<dbReference type="EMBL" id="LNXT01000048">
    <property type="protein sequence ID" value="KTC68347.1"/>
    <property type="molecule type" value="Genomic_DNA"/>
</dbReference>
<dbReference type="SUPFAM" id="SSF51445">
    <property type="entry name" value="(Trans)glycosidases"/>
    <property type="match status" value="1"/>
</dbReference>
<dbReference type="GO" id="GO:0016798">
    <property type="term" value="F:hydrolase activity, acting on glycosyl bonds"/>
    <property type="evidence" value="ECO:0007669"/>
    <property type="project" value="UniProtKB-KW"/>
</dbReference>
<dbReference type="SMART" id="SM00642">
    <property type="entry name" value="Aamy"/>
    <property type="match status" value="1"/>
</dbReference>
<reference evidence="9 11" key="1">
    <citation type="submission" date="2015-11" db="EMBL/GenBank/DDBJ databases">
        <title>Genomic analysis of 38 Legionella species identifies large and diverse effector repertoires.</title>
        <authorList>
            <person name="Burstein D."/>
            <person name="Amaro F."/>
            <person name="Zusman T."/>
            <person name="Lifshitz Z."/>
            <person name="Cohen O."/>
            <person name="Gilbert J.A."/>
            <person name="Pupko T."/>
            <person name="Shuman H.A."/>
            <person name="Segal G."/>
        </authorList>
    </citation>
    <scope>NUCLEOTIDE SEQUENCE [LARGE SCALE GENOMIC DNA]</scope>
    <source>
        <strain evidence="9 11">CDC#1407-AL-14</strain>
    </source>
</reference>
<dbReference type="PANTHER" id="PTHR10357:SF219">
    <property type="entry name" value="MALTOSE ALPHA-D-GLUCOSYLTRANSFERASE"/>
    <property type="match status" value="1"/>
</dbReference>
<evidence type="ECO:0000256" key="5">
    <source>
        <dbReference type="ARBA" id="ARBA00022837"/>
    </source>
</evidence>
<protein>
    <recommendedName>
        <fullName evidence="3">maltose alpha-D-glucosyltransferase</fullName>
        <ecNumber evidence="3">5.4.99.16</ecNumber>
    </recommendedName>
    <alternativeName>
        <fullName evidence="7">Maltose alpha-D-glucosyltransferase</fullName>
    </alternativeName>
</protein>
<dbReference type="Pfam" id="PF16657">
    <property type="entry name" value="Malt_amylase_C"/>
    <property type="match status" value="1"/>
</dbReference>
<sequence>MSKDRPENDNFDWYKDAVIYQIHIRSFFDGNGDGIGDLQGLIQKLDYLKFLGINAIWLMPFYPSPLKDEGYDIADYTRINPIYGSLGDFKKFLKEAHQRNIKVITELVINHTSSAHPWFQKSRAAKPGSYWRNFYTWSDDASEYAEARIIFRDFETSNWTWDPLAKAYYWHRFYSHQPDLNYDNPNVQKEVFKIVDFWMNLGVDGLRLDAIPYLFQREGTNCENLPETHAFLKKLSAHVNKKFSGRFLLAEANQWPDEAVKYFGQGDECQMAFHFPLMPRMYMAIKMEDRFPLIDIIEQTPAIPDNCQWAIFLRNHDELTLEMVTDEERDYMYRMYAQDQQMRINLGIRRRLAPLMEGDRRRIELLNALLFSLPGTPIIYYGDEIGMGDNIYLGDRNGVRTPMQWSGDLNAGFSKATPQKLYTPVIIDPEYNYQAVNVELQLQNSHSLLWWMKRTIEVRNSYPVFSRGSIEFLTAENPKLLAFYRAYEDQCLLVLCNLSKTIQTTFLDLSNFENYNLLEVFGKNQFPPIQKTPYFFVLPAYGFLWLELQKPQSIISEENKAEEIEINKNLAELFEGKTRRKLETVLEHYIINRRWYRSKNHKIAKLSIYDFILVLKKPSPVYLLLVLIEFRDKEAEKYSLFITPEENHHEISQTGNQKVICSLKQDNQSPAYLVDAAHIPSLWNALFNLFGSNRQIKGSKGVLSILPNRGYKKRLLSESNFQKEPINAEQSNTSIRYNAALFKLYRRFETGINPEVEITELLTKKSNFRLPRILSQLQYKDQGKPVTLAIIQEHIPNEGDAWAYSLNHLGNLLEEGNSDSLLFPSVELPWHKRVTVPEAVYHRLGVYSRAVEMLAEKTAAMHIALAQASNQDDFKQENFSWFDQRSLYQSLRSIISKAKKHLNAFKSELEPELYKTLQDKLAGNALITSIQSVLDKRLYGKKIRCHGDFHLGQILYTGDDFIIIDYEGEPNRPLSERKIKRSPLKDIAGMLRSFHYAVYTISEGRQKDLAFKPFSPENLYAWICQLYLNTYLRHEAILSLLPADENDLLLLLKIFMMEKVFYEIEYEINNRPHWVHVPCKGLIALLE</sequence>
<dbReference type="AlphaFoldDB" id="A0A378I6V4"/>
<dbReference type="PANTHER" id="PTHR10357">
    <property type="entry name" value="ALPHA-AMYLASE FAMILY MEMBER"/>
    <property type="match status" value="1"/>
</dbReference>
<evidence type="ECO:0000256" key="1">
    <source>
        <dbReference type="ARBA" id="ARBA00001595"/>
    </source>
</evidence>
<comment type="similarity">
    <text evidence="2">Belongs to the glycosyl hydrolase 13 family. TreS subfamily.</text>
</comment>
<dbReference type="SUPFAM" id="SSF51011">
    <property type="entry name" value="Glycosyl hydrolase domain"/>
    <property type="match status" value="1"/>
</dbReference>
<dbReference type="Pfam" id="PF00128">
    <property type="entry name" value="Alpha-amylase"/>
    <property type="match status" value="1"/>
</dbReference>
<dbReference type="InterPro" id="IPR006047">
    <property type="entry name" value="GH13_cat_dom"/>
</dbReference>
<dbReference type="EC" id="5.4.99.16" evidence="3"/>
<keyword evidence="6" id="KW-0413">Isomerase</keyword>
<dbReference type="Gene3D" id="3.90.1200.10">
    <property type="match status" value="1"/>
</dbReference>
<dbReference type="Gene3D" id="3.90.400.10">
    <property type="entry name" value="Oligo-1,6-glucosidase, Domain 2"/>
    <property type="match status" value="1"/>
</dbReference>
<accession>A0A378I6V4</accession>
<keyword evidence="10" id="KW-0326">Glycosidase</keyword>
<evidence type="ECO:0000256" key="7">
    <source>
        <dbReference type="ARBA" id="ARBA00031378"/>
    </source>
</evidence>
<gene>
    <name evidence="10" type="primary">treS</name>
    <name evidence="9" type="ORF">Lbir_2949</name>
    <name evidence="10" type="ORF">NCTC12437_00705</name>
</gene>
<comment type="catalytic activity">
    <reaction evidence="1">
        <text>D-maltose = alpha,alpha-trehalose</text>
        <dbReference type="Rhea" id="RHEA:15145"/>
        <dbReference type="ChEBI" id="CHEBI:16551"/>
        <dbReference type="ChEBI" id="CHEBI:17306"/>
        <dbReference type="EC" id="5.4.99.16"/>
    </reaction>
</comment>
<feature type="domain" description="Glycosyl hydrolase family 13 catalytic" evidence="8">
    <location>
        <begin position="21"/>
        <end position="420"/>
    </location>
</feature>
<proteinExistence type="inferred from homology"/>
<dbReference type="GO" id="GO:0005975">
    <property type="term" value="P:carbohydrate metabolic process"/>
    <property type="evidence" value="ECO:0007669"/>
    <property type="project" value="InterPro"/>
</dbReference>
<dbReference type="InterPro" id="IPR032091">
    <property type="entry name" value="Malt_amylase-like_C"/>
</dbReference>
<dbReference type="FunFam" id="3.20.20.80:FF:000055">
    <property type="entry name" value="Trehalose synthase"/>
    <property type="match status" value="1"/>
</dbReference>
<dbReference type="InterPro" id="IPR011009">
    <property type="entry name" value="Kinase-like_dom_sf"/>
</dbReference>
<dbReference type="NCBIfam" id="TIGR02456">
    <property type="entry name" value="treS_nterm"/>
    <property type="match status" value="1"/>
</dbReference>
<evidence type="ECO:0000256" key="4">
    <source>
        <dbReference type="ARBA" id="ARBA00022723"/>
    </source>
</evidence>
<dbReference type="RefSeq" id="WP_058524918.1">
    <property type="nucleotide sequence ID" value="NZ_CAAAHV010000010.1"/>
</dbReference>
<dbReference type="Gene3D" id="3.20.20.80">
    <property type="entry name" value="Glycosidases"/>
    <property type="match status" value="1"/>
</dbReference>
<dbReference type="Proteomes" id="UP000255066">
    <property type="component" value="Unassembled WGS sequence"/>
</dbReference>
<evidence type="ECO:0000313" key="10">
    <source>
        <dbReference type="EMBL" id="STX30938.1"/>
    </source>
</evidence>
<evidence type="ECO:0000313" key="9">
    <source>
        <dbReference type="EMBL" id="KTC68347.1"/>
    </source>
</evidence>
<dbReference type="InterPro" id="IPR013780">
    <property type="entry name" value="Glyco_hydro_b"/>
</dbReference>
<keyword evidence="11" id="KW-1185">Reference proteome</keyword>
<dbReference type="GO" id="GO:0047471">
    <property type="term" value="F:maltose alpha-D-glucosyltransferase activity"/>
    <property type="evidence" value="ECO:0007669"/>
    <property type="project" value="UniProtKB-EC"/>
</dbReference>
<evidence type="ECO:0000313" key="11">
    <source>
        <dbReference type="Proteomes" id="UP000054735"/>
    </source>
</evidence>
<dbReference type="InterPro" id="IPR017853">
    <property type="entry name" value="GH"/>
</dbReference>
<dbReference type="InterPro" id="IPR045857">
    <property type="entry name" value="O16G_dom_2"/>
</dbReference>
<evidence type="ECO:0000313" key="12">
    <source>
        <dbReference type="Proteomes" id="UP000255066"/>
    </source>
</evidence>
<dbReference type="EMBL" id="UGNW01000001">
    <property type="protein sequence ID" value="STX30938.1"/>
    <property type="molecule type" value="Genomic_DNA"/>
</dbReference>
<dbReference type="InterPro" id="IPR012810">
    <property type="entry name" value="TreS/a-amylase_N"/>
</dbReference>
<evidence type="ECO:0000259" key="8">
    <source>
        <dbReference type="SMART" id="SM00642"/>
    </source>
</evidence>
<keyword evidence="4" id="KW-0479">Metal-binding</keyword>
<dbReference type="Proteomes" id="UP000054735">
    <property type="component" value="Unassembled WGS sequence"/>
</dbReference>
<dbReference type="Gene3D" id="2.60.40.1180">
    <property type="entry name" value="Golgi alpha-mannosidase II"/>
    <property type="match status" value="1"/>
</dbReference>
<name>A0A378I6V4_9GAMM</name>
<dbReference type="SUPFAM" id="SSF56112">
    <property type="entry name" value="Protein kinase-like (PK-like)"/>
    <property type="match status" value="1"/>
</dbReference>
<reference evidence="10 12" key="2">
    <citation type="submission" date="2018-06" db="EMBL/GenBank/DDBJ databases">
        <authorList>
            <consortium name="Pathogen Informatics"/>
            <person name="Doyle S."/>
        </authorList>
    </citation>
    <scope>NUCLEOTIDE SEQUENCE [LARGE SCALE GENOMIC DNA]</scope>
    <source>
        <strain evidence="10 12">NCTC12437</strain>
    </source>
</reference>
<evidence type="ECO:0000256" key="3">
    <source>
        <dbReference type="ARBA" id="ARBA00012619"/>
    </source>
</evidence>
<dbReference type="OrthoDB" id="9805159at2"/>
<evidence type="ECO:0000256" key="6">
    <source>
        <dbReference type="ARBA" id="ARBA00023235"/>
    </source>
</evidence>
<dbReference type="GO" id="GO:0046872">
    <property type="term" value="F:metal ion binding"/>
    <property type="evidence" value="ECO:0007669"/>
    <property type="project" value="UniProtKB-KW"/>
</dbReference>
<keyword evidence="10" id="KW-0378">Hydrolase</keyword>
<keyword evidence="5" id="KW-0106">Calcium</keyword>
<evidence type="ECO:0000256" key="2">
    <source>
        <dbReference type="ARBA" id="ARBA00005496"/>
    </source>
</evidence>
<dbReference type="STRING" id="28083.Lbir_2949"/>
<dbReference type="CDD" id="cd11334">
    <property type="entry name" value="AmyAc_TreS"/>
    <property type="match status" value="1"/>
</dbReference>
<organism evidence="10 12">
    <name type="scientific">Legionella birminghamensis</name>
    <dbReference type="NCBI Taxonomy" id="28083"/>
    <lineage>
        <taxon>Bacteria</taxon>
        <taxon>Pseudomonadati</taxon>
        <taxon>Pseudomonadota</taxon>
        <taxon>Gammaproteobacteria</taxon>
        <taxon>Legionellales</taxon>
        <taxon>Legionellaceae</taxon>
        <taxon>Legionella</taxon>
    </lineage>
</organism>